<keyword evidence="1" id="KW-0472">Membrane</keyword>
<feature type="transmembrane region" description="Helical" evidence="1">
    <location>
        <begin position="62"/>
        <end position="79"/>
    </location>
</feature>
<dbReference type="RefSeq" id="WP_123327054.1">
    <property type="nucleotide sequence ID" value="NZ_JBHRSX010000004.1"/>
</dbReference>
<evidence type="ECO:0000313" key="3">
    <source>
        <dbReference type="Proteomes" id="UP001595477"/>
    </source>
</evidence>
<dbReference type="Proteomes" id="UP001595477">
    <property type="component" value="Unassembled WGS sequence"/>
</dbReference>
<reference evidence="3" key="1">
    <citation type="journal article" date="2019" name="Int. J. Syst. Evol. Microbiol.">
        <title>The Global Catalogue of Microorganisms (GCM) 10K type strain sequencing project: providing services to taxonomists for standard genome sequencing and annotation.</title>
        <authorList>
            <consortium name="The Broad Institute Genomics Platform"/>
            <consortium name="The Broad Institute Genome Sequencing Center for Infectious Disease"/>
            <person name="Wu L."/>
            <person name="Ma J."/>
        </authorList>
    </citation>
    <scope>NUCLEOTIDE SEQUENCE [LARGE SCALE GENOMIC DNA]</scope>
    <source>
        <strain evidence="3">KCTC 52449</strain>
    </source>
</reference>
<feature type="transmembrane region" description="Helical" evidence="1">
    <location>
        <begin position="217"/>
        <end position="237"/>
    </location>
</feature>
<evidence type="ECO:0008006" key="4">
    <source>
        <dbReference type="Google" id="ProtNLM"/>
    </source>
</evidence>
<dbReference type="EMBL" id="JBHRSX010000004">
    <property type="protein sequence ID" value="MFC3200247.1"/>
    <property type="molecule type" value="Genomic_DNA"/>
</dbReference>
<organism evidence="2 3">
    <name type="scientific">Alteromonas oceani</name>
    <dbReference type="NCBI Taxonomy" id="2071609"/>
    <lineage>
        <taxon>Bacteria</taxon>
        <taxon>Pseudomonadati</taxon>
        <taxon>Pseudomonadota</taxon>
        <taxon>Gammaproteobacteria</taxon>
        <taxon>Alteromonadales</taxon>
        <taxon>Alteromonadaceae</taxon>
        <taxon>Alteromonas/Salinimonas group</taxon>
        <taxon>Alteromonas</taxon>
    </lineage>
</organism>
<evidence type="ECO:0000313" key="2">
    <source>
        <dbReference type="EMBL" id="MFC3200247.1"/>
    </source>
</evidence>
<keyword evidence="1" id="KW-0812">Transmembrane</keyword>
<comment type="caution">
    <text evidence="2">The sequence shown here is derived from an EMBL/GenBank/DDBJ whole genome shotgun (WGS) entry which is preliminary data.</text>
</comment>
<feature type="transmembrane region" description="Helical" evidence="1">
    <location>
        <begin position="91"/>
        <end position="109"/>
    </location>
</feature>
<protein>
    <recommendedName>
        <fullName evidence="4">O-antigen ligase domain-containing protein</fullName>
    </recommendedName>
</protein>
<proteinExistence type="predicted"/>
<feature type="transmembrane region" description="Helical" evidence="1">
    <location>
        <begin position="115"/>
        <end position="138"/>
    </location>
</feature>
<gene>
    <name evidence="2" type="ORF">ACFOEW_00230</name>
</gene>
<feature type="transmembrane region" description="Helical" evidence="1">
    <location>
        <begin position="187"/>
        <end position="205"/>
    </location>
</feature>
<feature type="transmembrane region" description="Helical" evidence="1">
    <location>
        <begin position="335"/>
        <end position="356"/>
    </location>
</feature>
<accession>A0ABV7JYC0</accession>
<evidence type="ECO:0000256" key="1">
    <source>
        <dbReference type="SAM" id="Phobius"/>
    </source>
</evidence>
<sequence length="415" mass="45812">MNVSIPKLNQYYIVLFMLPILTTPTVNLVGELMFSDIAVVILTPILLMNKNLNFSQPYLKPILILLFIWLISAVVSDIVNETSINNMMKGSAAIIFFAFHLLVFFVLINGRRERYTAAIIGSAVAVILKWVTASEGLYTQDLTETPWKMGGGFSITILTVVILSIFVKSEKVKGKALLFLAPVHLFLNARSLFLTTVLAGLVSGFQLKVSSEKTRKTLLMGTIGLVVLVFPVATSIYGNLNQAGVFGEEARVKYLKQTAGGEVNIIIAGRSESLVSFKAISDSPFLGHGSWAESAYYYTILLSQNEALGKQVHWSALDNREKLLIPSHSLLFGAWVYHGVFGAFFWFFILFITLKAIGNSIGTPGSKAIPTLSLLVLFALLWDIFFSPFGQVRRCFEAIYIVVACIVVSESKQKI</sequence>
<feature type="transmembrane region" description="Helical" evidence="1">
    <location>
        <begin position="12"/>
        <end position="42"/>
    </location>
</feature>
<feature type="transmembrane region" description="Helical" evidence="1">
    <location>
        <begin position="368"/>
        <end position="385"/>
    </location>
</feature>
<name>A0ABV7JYC0_9ALTE</name>
<feature type="transmembrane region" description="Helical" evidence="1">
    <location>
        <begin position="150"/>
        <end position="167"/>
    </location>
</feature>
<keyword evidence="1" id="KW-1133">Transmembrane helix</keyword>
<keyword evidence="3" id="KW-1185">Reference proteome</keyword>